<comment type="caution">
    <text evidence="1">The sequence shown here is derived from an EMBL/GenBank/DDBJ whole genome shotgun (WGS) entry which is preliminary data.</text>
</comment>
<dbReference type="RefSeq" id="WP_155708084.1">
    <property type="nucleotide sequence ID" value="NZ_BMWU01000005.1"/>
</dbReference>
<keyword evidence="2" id="KW-1185">Reference proteome</keyword>
<dbReference type="AlphaFoldDB" id="A0A6I3XFQ9"/>
<evidence type="ECO:0000313" key="1">
    <source>
        <dbReference type="EMBL" id="MUI12092.1"/>
    </source>
</evidence>
<reference evidence="1 2" key="1">
    <citation type="submission" date="2019-11" db="EMBL/GenBank/DDBJ databases">
        <title>Draft Genome Sequences of Six Type Strains of the Genus Massilia.</title>
        <authorList>
            <person name="Miess H."/>
            <person name="Frediansyah A."/>
            <person name="Goeker M."/>
            <person name="Gross H."/>
        </authorList>
    </citation>
    <scope>NUCLEOTIDE SEQUENCE [LARGE SCALE GENOMIC DNA]</scope>
    <source>
        <strain evidence="1 2">DSM 17513</strain>
    </source>
</reference>
<protein>
    <submittedName>
        <fullName evidence="1">Uncharacterized protein</fullName>
    </submittedName>
</protein>
<proteinExistence type="predicted"/>
<gene>
    <name evidence="1" type="ORF">GJV26_06320</name>
</gene>
<name>A0A6I3XFQ9_9BURK</name>
<evidence type="ECO:0000313" key="2">
    <source>
        <dbReference type="Proteomes" id="UP000431684"/>
    </source>
</evidence>
<organism evidence="1 2">
    <name type="scientific">Pseudoduganella dura</name>
    <dbReference type="NCBI Taxonomy" id="321982"/>
    <lineage>
        <taxon>Bacteria</taxon>
        <taxon>Pseudomonadati</taxon>
        <taxon>Pseudomonadota</taxon>
        <taxon>Betaproteobacteria</taxon>
        <taxon>Burkholderiales</taxon>
        <taxon>Oxalobacteraceae</taxon>
        <taxon>Telluria group</taxon>
        <taxon>Pseudoduganella</taxon>
    </lineage>
</organism>
<dbReference type="Proteomes" id="UP000431684">
    <property type="component" value="Unassembled WGS sequence"/>
</dbReference>
<dbReference type="EMBL" id="WNWM01000002">
    <property type="protein sequence ID" value="MUI12092.1"/>
    <property type="molecule type" value="Genomic_DNA"/>
</dbReference>
<sequence>MIDIWCIERQFVTETLADSLHMCGYPILLVPGKQQRTKKATPVVFLY</sequence>
<accession>A0A6I3XFQ9</accession>